<dbReference type="InterPro" id="IPR014746">
    <property type="entry name" value="Gln_synth/guanido_kin_cat_dom"/>
</dbReference>
<evidence type="ECO:0008006" key="4">
    <source>
        <dbReference type="Google" id="ProtNLM"/>
    </source>
</evidence>
<gene>
    <name evidence="2" type="ORF">DY78_GL002254</name>
</gene>
<accession>A0A0R2NSF2</accession>
<feature type="region of interest" description="Disordered" evidence="1">
    <location>
        <begin position="107"/>
        <end position="128"/>
    </location>
</feature>
<dbReference type="EMBL" id="AYGX02000037">
    <property type="protein sequence ID" value="KRO28600.1"/>
    <property type="molecule type" value="Genomic_DNA"/>
</dbReference>
<evidence type="ECO:0000256" key="1">
    <source>
        <dbReference type="SAM" id="MobiDB-lite"/>
    </source>
</evidence>
<name>A0A0R2NSF2_9LACO</name>
<dbReference type="AlphaFoldDB" id="A0A0R2NSF2"/>
<feature type="compositionally biased region" description="Polar residues" evidence="1">
    <location>
        <begin position="111"/>
        <end position="120"/>
    </location>
</feature>
<evidence type="ECO:0000313" key="2">
    <source>
        <dbReference type="EMBL" id="KRO28600.1"/>
    </source>
</evidence>
<organism evidence="2 3">
    <name type="scientific">Lactiplantibacillus fabifermentans DSM 21115</name>
    <dbReference type="NCBI Taxonomy" id="1413187"/>
    <lineage>
        <taxon>Bacteria</taxon>
        <taxon>Bacillati</taxon>
        <taxon>Bacillota</taxon>
        <taxon>Bacilli</taxon>
        <taxon>Lactobacillales</taxon>
        <taxon>Lactobacillaceae</taxon>
        <taxon>Lactiplantibacillus</taxon>
    </lineage>
</organism>
<protein>
    <recommendedName>
        <fullName evidence="4">Toxin-antitoxin system</fullName>
    </recommendedName>
</protein>
<dbReference type="SUPFAM" id="SSF55931">
    <property type="entry name" value="Glutamine synthetase/guanido kinase"/>
    <property type="match status" value="1"/>
</dbReference>
<sequence>MKMENVTKTRKQGNSLTLTVPSDFKIKAGVAVRPELTPKGIFYRFIEKDTFWDFSTEILRDLVAKGTATEDLVSEFEKAQREIPVAIDRAAAAAEQAPVMTKRELAEEIGLSSSGTTDSSEVFKKTKN</sequence>
<evidence type="ECO:0000313" key="3">
    <source>
        <dbReference type="Proteomes" id="UP000050920"/>
    </source>
</evidence>
<keyword evidence="3" id="KW-1185">Reference proteome</keyword>
<reference evidence="2 3" key="1">
    <citation type="journal article" date="2015" name="Genome Announc.">
        <title>Expanding the biotechnology potential of lactobacilli through comparative genomics of 213 strains and associated genera.</title>
        <authorList>
            <person name="Sun Z."/>
            <person name="Harris H.M."/>
            <person name="McCann A."/>
            <person name="Guo C."/>
            <person name="Argimon S."/>
            <person name="Zhang W."/>
            <person name="Yang X."/>
            <person name="Jeffery I.B."/>
            <person name="Cooney J.C."/>
            <person name="Kagawa T.F."/>
            <person name="Liu W."/>
            <person name="Song Y."/>
            <person name="Salvetti E."/>
            <person name="Wrobel A."/>
            <person name="Rasinkangas P."/>
            <person name="Parkhill J."/>
            <person name="Rea M.C."/>
            <person name="O'Sullivan O."/>
            <person name="Ritari J."/>
            <person name="Douillard F.P."/>
            <person name="Paul Ross R."/>
            <person name="Yang R."/>
            <person name="Briner A.E."/>
            <person name="Felis G.E."/>
            <person name="de Vos W.M."/>
            <person name="Barrangou R."/>
            <person name="Klaenhammer T.R."/>
            <person name="Caufield P.W."/>
            <person name="Cui Y."/>
            <person name="Zhang H."/>
            <person name="O'Toole P.W."/>
        </authorList>
    </citation>
    <scope>NUCLEOTIDE SEQUENCE [LARGE SCALE GENOMIC DNA]</scope>
    <source>
        <strain evidence="2 3">DSM 21115</strain>
    </source>
</reference>
<dbReference type="Proteomes" id="UP000050920">
    <property type="component" value="Unassembled WGS sequence"/>
</dbReference>
<dbReference type="GO" id="GO:0003824">
    <property type="term" value="F:catalytic activity"/>
    <property type="evidence" value="ECO:0007669"/>
    <property type="project" value="InterPro"/>
</dbReference>
<proteinExistence type="predicted"/>
<comment type="caution">
    <text evidence="2">The sequence shown here is derived from an EMBL/GenBank/DDBJ whole genome shotgun (WGS) entry which is preliminary data.</text>
</comment>